<accession>A0ABV0A9R0</accession>
<feature type="transmembrane region" description="Helical" evidence="1">
    <location>
        <begin position="173"/>
        <end position="198"/>
    </location>
</feature>
<feature type="transmembrane region" description="Helical" evidence="1">
    <location>
        <begin position="280"/>
        <end position="298"/>
    </location>
</feature>
<organism evidence="2 3">
    <name type="scientific">Mariniflexile soesokkakense</name>
    <dbReference type="NCBI Taxonomy" id="1343160"/>
    <lineage>
        <taxon>Bacteria</taxon>
        <taxon>Pseudomonadati</taxon>
        <taxon>Bacteroidota</taxon>
        <taxon>Flavobacteriia</taxon>
        <taxon>Flavobacteriales</taxon>
        <taxon>Flavobacteriaceae</taxon>
        <taxon>Mariniflexile</taxon>
    </lineage>
</organism>
<dbReference type="InterPro" id="IPR043742">
    <property type="entry name" value="DUF5687"/>
</dbReference>
<feature type="transmembrane region" description="Helical" evidence="1">
    <location>
        <begin position="23"/>
        <end position="51"/>
    </location>
</feature>
<keyword evidence="1" id="KW-0812">Transmembrane</keyword>
<dbReference type="EMBL" id="JAZHYP010000003">
    <property type="protein sequence ID" value="MEN3323838.1"/>
    <property type="molecule type" value="Genomic_DNA"/>
</dbReference>
<comment type="caution">
    <text evidence="2">The sequence shown here is derived from an EMBL/GenBank/DDBJ whole genome shotgun (WGS) entry which is preliminary data.</text>
</comment>
<gene>
    <name evidence="2" type="ORF">VP395_08875</name>
</gene>
<feature type="transmembrane region" description="Helical" evidence="1">
    <location>
        <begin position="440"/>
        <end position="465"/>
    </location>
</feature>
<dbReference type="Pfam" id="PF18940">
    <property type="entry name" value="DUF5687"/>
    <property type="match status" value="1"/>
</dbReference>
<dbReference type="Proteomes" id="UP001416393">
    <property type="component" value="Unassembled WGS sequence"/>
</dbReference>
<feature type="transmembrane region" description="Helical" evidence="1">
    <location>
        <begin position="103"/>
        <end position="129"/>
    </location>
</feature>
<evidence type="ECO:0000313" key="2">
    <source>
        <dbReference type="EMBL" id="MEN3323838.1"/>
    </source>
</evidence>
<keyword evidence="1" id="KW-0472">Membrane</keyword>
<keyword evidence="1" id="KW-1133">Transmembrane helix</keyword>
<sequence length="492" mass="56141">MIKNFLSLEWKSFFRSASFGKGVAIKILMVFLALYFISIFLGLGIILYPALKKGFPGQDPLTIVNSVLFYWIIGDLVFRFFFQKLPVMAVKPLLILPVKRKKIVNYVLGKSVTSFFNFLPLFAIIPFGITLIVQGYPPVSVLTWMLTLMLVVLIINFLNFIIESFSTEIELSFLPIISIAGGLFALNYFNVISFSQIFSNGFNVIYNAPVFIITPVLILIGLYIVNFKLLRKKLFLDSGLKEKIKEIQTSNLDWTKNFGTIAPFMQLDLKLIWRNKRTKSSVWMVLIGLLYGLFFYPQPTYQGMPWFFTFIGIFSTGIFLINFGQFIPAWDSGYYKLLMSQNIKYEQYLQSKFTLMALSVVILFVLGIPYVFFGWKILLAHFVAAIYNVGVNTHVILYGGSFNRKKIDLSQKAAFNYQGTGAVQWLIGIPLLLIPMGIFALFYFLIGFELACLVLAILGILGIVFHQKLMKGITAKYVQSKYKMIDAFNQNN</sequence>
<name>A0ABV0A9R0_9FLAO</name>
<proteinExistence type="predicted"/>
<dbReference type="RefSeq" id="WP_346241608.1">
    <property type="nucleotide sequence ID" value="NZ_JAZHYP010000003.1"/>
</dbReference>
<feature type="transmembrane region" description="Helical" evidence="1">
    <location>
        <begin position="351"/>
        <end position="372"/>
    </location>
</feature>
<protein>
    <submittedName>
        <fullName evidence="2">DUF5687 family protein</fullName>
    </submittedName>
</protein>
<feature type="transmembrane region" description="Helical" evidence="1">
    <location>
        <begin position="304"/>
        <end position="330"/>
    </location>
</feature>
<feature type="transmembrane region" description="Helical" evidence="1">
    <location>
        <begin position="414"/>
        <end position="434"/>
    </location>
</feature>
<keyword evidence="3" id="KW-1185">Reference proteome</keyword>
<reference evidence="2 3" key="1">
    <citation type="submission" date="2024-01" db="EMBL/GenBank/DDBJ databases">
        <title>Mariniflexile litorale sp. nov., isolated from the shallow sediments of the Sea of Japan.</title>
        <authorList>
            <person name="Romanenko L."/>
            <person name="Bystritskaya E."/>
            <person name="Isaeva M."/>
        </authorList>
    </citation>
    <scope>NUCLEOTIDE SEQUENCE [LARGE SCALE GENOMIC DNA]</scope>
    <source>
        <strain evidence="2 3">KCTC 32427</strain>
    </source>
</reference>
<evidence type="ECO:0000256" key="1">
    <source>
        <dbReference type="SAM" id="Phobius"/>
    </source>
</evidence>
<evidence type="ECO:0000313" key="3">
    <source>
        <dbReference type="Proteomes" id="UP001416393"/>
    </source>
</evidence>
<feature type="transmembrane region" description="Helical" evidence="1">
    <location>
        <begin position="141"/>
        <end position="161"/>
    </location>
</feature>
<feature type="transmembrane region" description="Helical" evidence="1">
    <location>
        <begin position="378"/>
        <end position="402"/>
    </location>
</feature>
<feature type="transmembrane region" description="Helical" evidence="1">
    <location>
        <begin position="204"/>
        <end position="225"/>
    </location>
</feature>
<feature type="transmembrane region" description="Helical" evidence="1">
    <location>
        <begin position="63"/>
        <end position="82"/>
    </location>
</feature>